<keyword evidence="1" id="KW-0472">Membrane</keyword>
<name>A0ABT1UTJ7_9ACTN</name>
<keyword evidence="3" id="KW-1185">Reference proteome</keyword>
<protein>
    <submittedName>
        <fullName evidence="2">Uncharacterized protein</fullName>
    </submittedName>
</protein>
<keyword evidence="1" id="KW-1133">Transmembrane helix</keyword>
<dbReference type="EMBL" id="JANIAA010000003">
    <property type="protein sequence ID" value="MCQ8188143.1"/>
    <property type="molecule type" value="Genomic_DNA"/>
</dbReference>
<keyword evidence="1" id="KW-0812">Transmembrane</keyword>
<accession>A0ABT1UTJ7</accession>
<gene>
    <name evidence="2" type="ORF">NP777_07770</name>
</gene>
<dbReference type="RefSeq" id="WP_256649310.1">
    <property type="nucleotide sequence ID" value="NZ_JANIAA010000003.1"/>
</dbReference>
<sequence length="80" mass="8537">MLITGHFSRFGQEGARWAYAAFLVAAALVATRLLARWFTGTLGETALHPGYLLPVSSGPYIASITASALRLPESTVSRLS</sequence>
<evidence type="ECO:0000256" key="1">
    <source>
        <dbReference type="SAM" id="Phobius"/>
    </source>
</evidence>
<organism evidence="2 3">
    <name type="scientific">Streptomyces rugosispiralis</name>
    <dbReference type="NCBI Taxonomy" id="2967341"/>
    <lineage>
        <taxon>Bacteria</taxon>
        <taxon>Bacillati</taxon>
        <taxon>Actinomycetota</taxon>
        <taxon>Actinomycetes</taxon>
        <taxon>Kitasatosporales</taxon>
        <taxon>Streptomycetaceae</taxon>
        <taxon>Streptomyces</taxon>
    </lineage>
</organism>
<evidence type="ECO:0000313" key="2">
    <source>
        <dbReference type="EMBL" id="MCQ8188143.1"/>
    </source>
</evidence>
<proteinExistence type="predicted"/>
<comment type="caution">
    <text evidence="2">The sequence shown here is derived from an EMBL/GenBank/DDBJ whole genome shotgun (WGS) entry which is preliminary data.</text>
</comment>
<evidence type="ECO:0000313" key="3">
    <source>
        <dbReference type="Proteomes" id="UP001204746"/>
    </source>
</evidence>
<reference evidence="2 3" key="1">
    <citation type="submission" date="2022-07" db="EMBL/GenBank/DDBJ databases">
        <authorList>
            <person name="Phongsopitanun W."/>
            <person name="Tanasupawat S."/>
        </authorList>
    </citation>
    <scope>NUCLEOTIDE SEQUENCE [LARGE SCALE GENOMIC DNA]</scope>
    <source>
        <strain evidence="2 3">RCU-064</strain>
    </source>
</reference>
<feature type="transmembrane region" description="Helical" evidence="1">
    <location>
        <begin position="17"/>
        <end position="35"/>
    </location>
</feature>
<dbReference type="Proteomes" id="UP001204746">
    <property type="component" value="Unassembled WGS sequence"/>
</dbReference>